<dbReference type="PANTHER" id="PTHR47019">
    <property type="entry name" value="LIPID II FLIPPASE MURJ"/>
    <property type="match status" value="1"/>
</dbReference>
<gene>
    <name evidence="10 12" type="primary">murJ</name>
    <name evidence="12" type="ORF">POL67_37900</name>
</gene>
<feature type="transmembrane region" description="Helical" evidence="10">
    <location>
        <begin position="396"/>
        <end position="416"/>
    </location>
</feature>
<comment type="similarity">
    <text evidence="9 10 11">Belongs to the MurJ/MviN family.</text>
</comment>
<dbReference type="Pfam" id="PF03023">
    <property type="entry name" value="MurJ"/>
    <property type="match status" value="1"/>
</dbReference>
<feature type="transmembrane region" description="Helical" evidence="10">
    <location>
        <begin position="324"/>
        <end position="350"/>
    </location>
</feature>
<organism evidence="12 13">
    <name type="scientific">Polyangium mundeleinium</name>
    <dbReference type="NCBI Taxonomy" id="2995306"/>
    <lineage>
        <taxon>Bacteria</taxon>
        <taxon>Pseudomonadati</taxon>
        <taxon>Myxococcota</taxon>
        <taxon>Polyangia</taxon>
        <taxon>Polyangiales</taxon>
        <taxon>Polyangiaceae</taxon>
        <taxon>Polyangium</taxon>
    </lineage>
</organism>
<evidence type="ECO:0000313" key="13">
    <source>
        <dbReference type="Proteomes" id="UP001221411"/>
    </source>
</evidence>
<proteinExistence type="inferred from homology"/>
<comment type="caution">
    <text evidence="12">The sequence shown here is derived from an EMBL/GenBank/DDBJ whole genome shotgun (WGS) entry which is preliminary data.</text>
</comment>
<dbReference type="Proteomes" id="UP001221411">
    <property type="component" value="Unassembled WGS sequence"/>
</dbReference>
<feature type="transmembrane region" description="Helical" evidence="10">
    <location>
        <begin position="39"/>
        <end position="59"/>
    </location>
</feature>
<dbReference type="CDD" id="cd13123">
    <property type="entry name" value="MATE_MurJ_like"/>
    <property type="match status" value="1"/>
</dbReference>
<keyword evidence="5 10" id="KW-0573">Peptidoglycan synthesis</keyword>
<dbReference type="HAMAP" id="MF_02078">
    <property type="entry name" value="MurJ_MviN"/>
    <property type="match status" value="1"/>
</dbReference>
<feature type="transmembrane region" description="Helical" evidence="10">
    <location>
        <begin position="140"/>
        <end position="161"/>
    </location>
</feature>
<dbReference type="NCBIfam" id="TIGR01695">
    <property type="entry name" value="murJ_mviN"/>
    <property type="match status" value="1"/>
</dbReference>
<feature type="transmembrane region" description="Helical" evidence="10">
    <location>
        <begin position="95"/>
        <end position="120"/>
    </location>
</feature>
<feature type="transmembrane region" description="Helical" evidence="10">
    <location>
        <begin position="362"/>
        <end position="384"/>
    </location>
</feature>
<evidence type="ECO:0000256" key="10">
    <source>
        <dbReference type="HAMAP-Rule" id="MF_02078"/>
    </source>
</evidence>
<keyword evidence="7 10" id="KW-0472">Membrane</keyword>
<evidence type="ECO:0000256" key="3">
    <source>
        <dbReference type="ARBA" id="ARBA00022692"/>
    </source>
</evidence>
<feature type="transmembrane region" description="Helical" evidence="10">
    <location>
        <begin position="469"/>
        <end position="491"/>
    </location>
</feature>
<dbReference type="PRINTS" id="PR01806">
    <property type="entry name" value="VIRFACTRMVIN"/>
</dbReference>
<keyword evidence="10 11" id="KW-0961">Cell wall biogenesis/degradation</keyword>
<keyword evidence="6 10" id="KW-1133">Transmembrane helix</keyword>
<evidence type="ECO:0000256" key="1">
    <source>
        <dbReference type="ARBA" id="ARBA00004651"/>
    </source>
</evidence>
<name>A0ABT5EZC5_9BACT</name>
<evidence type="ECO:0000313" key="12">
    <source>
        <dbReference type="EMBL" id="MDC0747165.1"/>
    </source>
</evidence>
<reference evidence="12 13" key="1">
    <citation type="submission" date="2022-11" db="EMBL/GenBank/DDBJ databases">
        <title>Minimal conservation of predation-associated metabolite biosynthetic gene clusters underscores biosynthetic potential of Myxococcota including descriptions for ten novel species: Archangium lansinium sp. nov., Myxococcus landrumus sp. nov., Nannocystis bai.</title>
        <authorList>
            <person name="Ahearne A."/>
            <person name="Stevens C."/>
            <person name="Dowd S."/>
        </authorList>
    </citation>
    <scope>NUCLEOTIDE SEQUENCE [LARGE SCALE GENOMIC DNA]</scope>
    <source>
        <strain evidence="12 13">RJM3</strain>
    </source>
</reference>
<keyword evidence="13" id="KW-1185">Reference proteome</keyword>
<feature type="transmembrane region" description="Helical" evidence="10">
    <location>
        <begin position="168"/>
        <end position="187"/>
    </location>
</feature>
<dbReference type="RefSeq" id="WP_271925527.1">
    <property type="nucleotide sequence ID" value="NZ_JAQNDO010000001.1"/>
</dbReference>
<dbReference type="PIRSF" id="PIRSF002869">
    <property type="entry name" value="MviN"/>
    <property type="match status" value="1"/>
</dbReference>
<feature type="transmembrane region" description="Helical" evidence="10">
    <location>
        <begin position="511"/>
        <end position="537"/>
    </location>
</feature>
<accession>A0ABT5EZC5</accession>
<feature type="transmembrane region" description="Helical" evidence="10">
    <location>
        <begin position="65"/>
        <end position="83"/>
    </location>
</feature>
<keyword evidence="4 10" id="KW-0133">Cell shape</keyword>
<protein>
    <recommendedName>
        <fullName evidence="10">Probable lipid II flippase MurJ</fullName>
    </recommendedName>
</protein>
<feature type="transmembrane region" description="Helical" evidence="10">
    <location>
        <begin position="428"/>
        <end position="448"/>
    </location>
</feature>
<evidence type="ECO:0000256" key="4">
    <source>
        <dbReference type="ARBA" id="ARBA00022960"/>
    </source>
</evidence>
<evidence type="ECO:0000256" key="6">
    <source>
        <dbReference type="ARBA" id="ARBA00022989"/>
    </source>
</evidence>
<feature type="transmembrane region" description="Helical" evidence="10">
    <location>
        <begin position="193"/>
        <end position="214"/>
    </location>
</feature>
<keyword evidence="3 10" id="KW-0812">Transmembrane</keyword>
<dbReference type="EMBL" id="JAQNDO010000001">
    <property type="protein sequence ID" value="MDC0747165.1"/>
    <property type="molecule type" value="Genomic_DNA"/>
</dbReference>
<comment type="function">
    <text evidence="8 10 11">Involved in peptidoglycan biosynthesis. Transports lipid-linked peptidoglycan precursors from the inner to the outer leaflet of the cytoplasmic membrane.</text>
</comment>
<sequence>MTQQSLGQQASSSKPRRGALLVGAGILLSRLVGLARQRALAHSFGTSIAAAAFAVALRIPNFLQNLFGEGVLSASFIPVYAALTGSKKQEEADRVAGAVFGLLALVVGLFTALGMLALPWLMALIAPGLVGESYELTMRLVQIAFPGTALLVFSAWCLGVLNSHRRFFLSYAAPVVWNLTIILALLVADADDVAQLAVIATWATVVGSALQFGVQLPATLRLLGQFRPSLGITNPHVRQVIRNFVPVMFARGVVQVSAYIDLAYASLLSARALAALSQAQGISLLPVSLFGMAVSAAELPAMSQVSGTASEVATAMRARIDAGLLRIAVPVVPSAIAFLMLGDVVAAAIFETGAFRAADTRYVWYLLMGSAVGLLASTSGRLYASAFYALQDPRTPFRLAVLRVALTAALAFYSVRYLPAQLGLPRDLGGAGITASTGLVAWFEYLMLKRLLGQRIGRTGLGRGVLAKLWGSAIGAAMLALGLKWALGWLFGVRDATAAEWGGSFLMPPALHPVPAAILILGVFGVAYFGLVILVDVPFAREMIRRRLPGRLRGKI</sequence>
<evidence type="ECO:0000256" key="7">
    <source>
        <dbReference type="ARBA" id="ARBA00023136"/>
    </source>
</evidence>
<dbReference type="InterPro" id="IPR004268">
    <property type="entry name" value="MurJ"/>
</dbReference>
<keyword evidence="10 11" id="KW-0813">Transport</keyword>
<evidence type="ECO:0000256" key="5">
    <source>
        <dbReference type="ARBA" id="ARBA00022984"/>
    </source>
</evidence>
<keyword evidence="2 10" id="KW-1003">Cell membrane</keyword>
<comment type="pathway">
    <text evidence="10">Cell wall biogenesis; peptidoglycan biosynthesis.</text>
</comment>
<dbReference type="PANTHER" id="PTHR47019:SF1">
    <property type="entry name" value="LIPID II FLIPPASE MURJ"/>
    <property type="match status" value="1"/>
</dbReference>
<evidence type="ECO:0000256" key="11">
    <source>
        <dbReference type="PIRNR" id="PIRNR002869"/>
    </source>
</evidence>
<dbReference type="InterPro" id="IPR051050">
    <property type="entry name" value="Lipid_II_flippase_MurJ/MviN"/>
</dbReference>
<evidence type="ECO:0000256" key="9">
    <source>
        <dbReference type="ARBA" id="ARBA00061532"/>
    </source>
</evidence>
<comment type="subcellular location">
    <subcellularLocation>
        <location evidence="1 10">Cell membrane</location>
        <topology evidence="1 10">Multi-pass membrane protein</topology>
    </subcellularLocation>
</comment>
<evidence type="ECO:0000256" key="8">
    <source>
        <dbReference type="ARBA" id="ARBA00060041"/>
    </source>
</evidence>
<evidence type="ECO:0000256" key="2">
    <source>
        <dbReference type="ARBA" id="ARBA00022475"/>
    </source>
</evidence>